<evidence type="ECO:0000256" key="1">
    <source>
        <dbReference type="SAM" id="MobiDB-lite"/>
    </source>
</evidence>
<dbReference type="Gene3D" id="3.60.10.10">
    <property type="entry name" value="Endonuclease/exonuclease/phosphatase"/>
    <property type="match status" value="1"/>
</dbReference>
<dbReference type="InterPro" id="IPR036691">
    <property type="entry name" value="Endo/exonu/phosph_ase_sf"/>
</dbReference>
<dbReference type="EMBL" id="KI914006">
    <property type="protein sequence ID" value="ETV91934.1"/>
    <property type="molecule type" value="Genomic_DNA"/>
</dbReference>
<evidence type="ECO:0008006" key="3">
    <source>
        <dbReference type="Google" id="ProtNLM"/>
    </source>
</evidence>
<dbReference type="GeneID" id="20090771"/>
<dbReference type="OrthoDB" id="164026at2759"/>
<name>A0A024TD75_9STRA</name>
<dbReference type="AlphaFoldDB" id="A0A024TD75"/>
<dbReference type="RefSeq" id="XP_008879571.1">
    <property type="nucleotide sequence ID" value="XM_008881349.1"/>
</dbReference>
<evidence type="ECO:0000313" key="2">
    <source>
        <dbReference type="EMBL" id="ETV91934.1"/>
    </source>
</evidence>
<feature type="region of interest" description="Disordered" evidence="1">
    <location>
        <begin position="319"/>
        <end position="341"/>
    </location>
</feature>
<dbReference type="VEuPathDB" id="FungiDB:H310_13721"/>
<protein>
    <recommendedName>
        <fullName evidence="3">Endonuclease/exonuclease/phosphatase domain-containing protein</fullName>
    </recommendedName>
</protein>
<feature type="compositionally biased region" description="Polar residues" evidence="1">
    <location>
        <begin position="328"/>
        <end position="341"/>
    </location>
</feature>
<sequence>MRQRTSHSRRAVIANYPAPLSGAIAVDATLSQAPGALEFSFPPGYNMYSVLSCPPHAEGIPPLLNITVSATPGLIPSLPLDTSSISLPDHDLPSLNTDVESTTRLLQRHLPHVDYPAAIQLHYEAQVVPLWYFIFLSHFPSDALHIVYGDFNTTLGPLDGTPSPPLHATLALQDWMSRLHLVDPWSLTHPGKEEFTGPHGHRRIDMLLTSPSLATNHLHRASHAVGMKWHLSDHVPVLFTFNTRTWSSREHRTPWRCPLLLLRCADIQKHHQKTLSTLMTCLATAHTHPNSNPGCLLDEHKRSDAIYLRTKFATRRNATSRKLADLPSATSRPAHSHPTATNLTAAQAAETEYDSYYDHLRAQAKAARFDDALTHDERCSREFFHPPSTSAYPTTIPVHSAGEHAVVSQGFRSYWANIFRSPSRDIQPYIPTDDTLLTRLLQSTSFSLTPSSRQALDAPFTAWDFYDAITHTAKARAQALMAFPLITSTSLRLPGLKSFASATTPNSPKAA</sequence>
<proteinExistence type="predicted"/>
<organism evidence="2">
    <name type="scientific">Aphanomyces invadans</name>
    <dbReference type="NCBI Taxonomy" id="157072"/>
    <lineage>
        <taxon>Eukaryota</taxon>
        <taxon>Sar</taxon>
        <taxon>Stramenopiles</taxon>
        <taxon>Oomycota</taxon>
        <taxon>Saprolegniomycetes</taxon>
        <taxon>Saprolegniales</taxon>
        <taxon>Verrucalvaceae</taxon>
        <taxon>Aphanomyces</taxon>
    </lineage>
</organism>
<dbReference type="SUPFAM" id="SSF56219">
    <property type="entry name" value="DNase I-like"/>
    <property type="match status" value="1"/>
</dbReference>
<gene>
    <name evidence="2" type="ORF">H310_13721</name>
</gene>
<reference evidence="2" key="1">
    <citation type="submission" date="2013-12" db="EMBL/GenBank/DDBJ databases">
        <title>The Genome Sequence of Aphanomyces invadans NJM9701.</title>
        <authorList>
            <consortium name="The Broad Institute Genomics Platform"/>
            <person name="Russ C."/>
            <person name="Tyler B."/>
            <person name="van West P."/>
            <person name="Dieguez-Uribeondo J."/>
            <person name="Young S.K."/>
            <person name="Zeng Q."/>
            <person name="Gargeya S."/>
            <person name="Fitzgerald M."/>
            <person name="Abouelleil A."/>
            <person name="Alvarado L."/>
            <person name="Chapman S.B."/>
            <person name="Gainer-Dewar J."/>
            <person name="Goldberg J."/>
            <person name="Griggs A."/>
            <person name="Gujja S."/>
            <person name="Hansen M."/>
            <person name="Howarth C."/>
            <person name="Imamovic A."/>
            <person name="Ireland A."/>
            <person name="Larimer J."/>
            <person name="McCowan C."/>
            <person name="Murphy C."/>
            <person name="Pearson M."/>
            <person name="Poon T.W."/>
            <person name="Priest M."/>
            <person name="Roberts A."/>
            <person name="Saif S."/>
            <person name="Shea T."/>
            <person name="Sykes S."/>
            <person name="Wortman J."/>
            <person name="Nusbaum C."/>
            <person name="Birren B."/>
        </authorList>
    </citation>
    <scope>NUCLEOTIDE SEQUENCE [LARGE SCALE GENOMIC DNA]</scope>
    <source>
        <strain evidence="2">NJM9701</strain>
    </source>
</reference>
<accession>A0A024TD75</accession>